<dbReference type="GO" id="GO:0004497">
    <property type="term" value="F:monooxygenase activity"/>
    <property type="evidence" value="ECO:0007669"/>
    <property type="project" value="UniProtKB-KW"/>
</dbReference>
<dbReference type="InterPro" id="IPR050364">
    <property type="entry name" value="Cytochrome_P450_fung"/>
</dbReference>
<keyword evidence="11" id="KW-1185">Reference proteome</keyword>
<dbReference type="STRING" id="97972.A0A2V1DEE0"/>
<organism evidence="10 11">
    <name type="scientific">Periconia macrospinosa</name>
    <dbReference type="NCBI Taxonomy" id="97972"/>
    <lineage>
        <taxon>Eukaryota</taxon>
        <taxon>Fungi</taxon>
        <taxon>Dikarya</taxon>
        <taxon>Ascomycota</taxon>
        <taxon>Pezizomycotina</taxon>
        <taxon>Dothideomycetes</taxon>
        <taxon>Pleosporomycetidae</taxon>
        <taxon>Pleosporales</taxon>
        <taxon>Massarineae</taxon>
        <taxon>Periconiaceae</taxon>
        <taxon>Periconia</taxon>
    </lineage>
</organism>
<dbReference type="OrthoDB" id="1470350at2759"/>
<dbReference type="InterPro" id="IPR017972">
    <property type="entry name" value="Cyt_P450_CS"/>
</dbReference>
<evidence type="ECO:0000313" key="10">
    <source>
        <dbReference type="EMBL" id="PVH95973.1"/>
    </source>
</evidence>
<gene>
    <name evidence="10" type="ORF">DM02DRAFT_688841</name>
</gene>
<dbReference type="CDD" id="cd11065">
    <property type="entry name" value="CYP64-like"/>
    <property type="match status" value="1"/>
</dbReference>
<dbReference type="Proteomes" id="UP000244855">
    <property type="component" value="Unassembled WGS sequence"/>
</dbReference>
<evidence type="ECO:0000256" key="4">
    <source>
        <dbReference type="ARBA" id="ARBA00022723"/>
    </source>
</evidence>
<evidence type="ECO:0000256" key="5">
    <source>
        <dbReference type="ARBA" id="ARBA00023002"/>
    </source>
</evidence>
<keyword evidence="4 8" id="KW-0479">Metal-binding</keyword>
<dbReference type="AlphaFoldDB" id="A0A2V1DEE0"/>
<keyword evidence="3 8" id="KW-0349">Heme</keyword>
<dbReference type="EMBL" id="KZ805478">
    <property type="protein sequence ID" value="PVH95973.1"/>
    <property type="molecule type" value="Genomic_DNA"/>
</dbReference>
<evidence type="ECO:0000256" key="8">
    <source>
        <dbReference type="PIRSR" id="PIRSR602401-1"/>
    </source>
</evidence>
<evidence type="ECO:0000256" key="3">
    <source>
        <dbReference type="ARBA" id="ARBA00022617"/>
    </source>
</evidence>
<dbReference type="PROSITE" id="PS00086">
    <property type="entry name" value="CYTOCHROME_P450"/>
    <property type="match status" value="1"/>
</dbReference>
<sequence length="511" mass="58438">MIPATILLAISVFCGLYLYNQSRRRAKLPPGPPRLPIIGNLHQAPADAGWVTFRNWVEKYGPLVAVDFGGTNVIIVGDYDTARDLLDKKANIYSSRPRMVMAQELVCKNQHIMFKPFEEDFLLHQRLEASVLSPRASACYTPVQDLESKQLLMNMLSSNDFPKQFERFSASVVYTTTFGLRIVTGEEWQLQTSHQCLKNMVLAGQVGAWIIDALPFLNYLPKPLAPWKKTAEDWYEVWAKLHITNLKDALRRPGWNWAKDFKNAKEAEEMTEMELAWDLGVLCDAGVETTNIQLQIFVLACLAYPDFIAKAQKELDKIVGLDRLPEFEDLEKMPYIQAVVEENFRWRHIVPAGIPHATTQDDYYKGYLIPKGSTIIPLFIAMRQDKRLFDSPLDFLPERWLGKPQANNFGYGRRVCPGRFIARNSLSIVIARFLWAFNIRSKNGKRLLVDESSFTTGFVSGPKPFEAVFEPRSKKHRRVIEESYKVADKDTARLMSQVRKMQEGVGLNPRA</sequence>
<evidence type="ECO:0000313" key="11">
    <source>
        <dbReference type="Proteomes" id="UP000244855"/>
    </source>
</evidence>
<evidence type="ECO:0000256" key="9">
    <source>
        <dbReference type="RuleBase" id="RU000461"/>
    </source>
</evidence>
<dbReference type="GO" id="GO:0016705">
    <property type="term" value="F:oxidoreductase activity, acting on paired donors, with incorporation or reduction of molecular oxygen"/>
    <property type="evidence" value="ECO:0007669"/>
    <property type="project" value="InterPro"/>
</dbReference>
<protein>
    <submittedName>
        <fullName evidence="10">Cytochrome P450</fullName>
    </submittedName>
</protein>
<dbReference type="InterPro" id="IPR002401">
    <property type="entry name" value="Cyt_P450_E_grp-I"/>
</dbReference>
<evidence type="ECO:0000256" key="1">
    <source>
        <dbReference type="ARBA" id="ARBA00001971"/>
    </source>
</evidence>
<keyword evidence="7 9" id="KW-0503">Monooxygenase</keyword>
<name>A0A2V1DEE0_9PLEO</name>
<dbReference type="PANTHER" id="PTHR46300:SF1">
    <property type="entry name" value="P450, PUTATIVE (EUROFUNG)-RELATED"/>
    <property type="match status" value="1"/>
</dbReference>
<feature type="binding site" description="axial binding residue" evidence="8">
    <location>
        <position position="416"/>
    </location>
    <ligand>
        <name>heme</name>
        <dbReference type="ChEBI" id="CHEBI:30413"/>
    </ligand>
    <ligandPart>
        <name>Fe</name>
        <dbReference type="ChEBI" id="CHEBI:18248"/>
    </ligandPart>
</feature>
<dbReference type="Pfam" id="PF00067">
    <property type="entry name" value="p450"/>
    <property type="match status" value="1"/>
</dbReference>
<dbReference type="GO" id="GO:0020037">
    <property type="term" value="F:heme binding"/>
    <property type="evidence" value="ECO:0007669"/>
    <property type="project" value="InterPro"/>
</dbReference>
<dbReference type="PANTHER" id="PTHR46300">
    <property type="entry name" value="P450, PUTATIVE (EUROFUNG)-RELATED-RELATED"/>
    <property type="match status" value="1"/>
</dbReference>
<keyword evidence="5 9" id="KW-0560">Oxidoreductase</keyword>
<keyword evidence="6 8" id="KW-0408">Iron</keyword>
<proteinExistence type="inferred from homology"/>
<dbReference type="InterPro" id="IPR036396">
    <property type="entry name" value="Cyt_P450_sf"/>
</dbReference>
<comment type="cofactor">
    <cofactor evidence="1 8">
        <name>heme</name>
        <dbReference type="ChEBI" id="CHEBI:30413"/>
    </cofactor>
</comment>
<dbReference type="GO" id="GO:0005506">
    <property type="term" value="F:iron ion binding"/>
    <property type="evidence" value="ECO:0007669"/>
    <property type="project" value="InterPro"/>
</dbReference>
<dbReference type="PRINTS" id="PR00463">
    <property type="entry name" value="EP450I"/>
</dbReference>
<dbReference type="InterPro" id="IPR001128">
    <property type="entry name" value="Cyt_P450"/>
</dbReference>
<dbReference type="Gene3D" id="1.10.630.10">
    <property type="entry name" value="Cytochrome P450"/>
    <property type="match status" value="1"/>
</dbReference>
<dbReference type="SUPFAM" id="SSF48264">
    <property type="entry name" value="Cytochrome P450"/>
    <property type="match status" value="1"/>
</dbReference>
<comment type="similarity">
    <text evidence="2 9">Belongs to the cytochrome P450 family.</text>
</comment>
<evidence type="ECO:0000256" key="6">
    <source>
        <dbReference type="ARBA" id="ARBA00023004"/>
    </source>
</evidence>
<accession>A0A2V1DEE0</accession>
<evidence type="ECO:0000256" key="7">
    <source>
        <dbReference type="ARBA" id="ARBA00023033"/>
    </source>
</evidence>
<reference evidence="10 11" key="1">
    <citation type="journal article" date="2018" name="Sci. Rep.">
        <title>Comparative genomics provides insights into the lifestyle and reveals functional heterogeneity of dark septate endophytic fungi.</title>
        <authorList>
            <person name="Knapp D.G."/>
            <person name="Nemeth J.B."/>
            <person name="Barry K."/>
            <person name="Hainaut M."/>
            <person name="Henrissat B."/>
            <person name="Johnson J."/>
            <person name="Kuo A."/>
            <person name="Lim J.H.P."/>
            <person name="Lipzen A."/>
            <person name="Nolan M."/>
            <person name="Ohm R.A."/>
            <person name="Tamas L."/>
            <person name="Grigoriev I.V."/>
            <person name="Spatafora J.W."/>
            <person name="Nagy L.G."/>
            <person name="Kovacs G.M."/>
        </authorList>
    </citation>
    <scope>NUCLEOTIDE SEQUENCE [LARGE SCALE GENOMIC DNA]</scope>
    <source>
        <strain evidence="10 11">DSE2036</strain>
    </source>
</reference>
<evidence type="ECO:0000256" key="2">
    <source>
        <dbReference type="ARBA" id="ARBA00010617"/>
    </source>
</evidence>